<comment type="caution">
    <text evidence="2">The sequence shown here is derived from an EMBL/GenBank/DDBJ whole genome shotgun (WGS) entry which is preliminary data.</text>
</comment>
<feature type="domain" description="Mannitol dehydrogenase C-terminal" evidence="1">
    <location>
        <begin position="25"/>
        <end position="95"/>
    </location>
</feature>
<dbReference type="GO" id="GO:0016491">
    <property type="term" value="F:oxidoreductase activity"/>
    <property type="evidence" value="ECO:0007669"/>
    <property type="project" value="InterPro"/>
</dbReference>
<accession>A0A916YLX1</accession>
<dbReference type="EMBL" id="BMIO01000007">
    <property type="protein sequence ID" value="GGD49046.1"/>
    <property type="molecule type" value="Genomic_DNA"/>
</dbReference>
<dbReference type="Pfam" id="PF08125">
    <property type="entry name" value="Mannitol_dh_C"/>
    <property type="match status" value="1"/>
</dbReference>
<dbReference type="OrthoDB" id="271711at2"/>
<dbReference type="InterPro" id="IPR013328">
    <property type="entry name" value="6PGD_dom2"/>
</dbReference>
<dbReference type="InterPro" id="IPR013118">
    <property type="entry name" value="Mannitol_DH_C"/>
</dbReference>
<evidence type="ECO:0000313" key="3">
    <source>
        <dbReference type="Proteomes" id="UP000598997"/>
    </source>
</evidence>
<gene>
    <name evidence="2" type="ORF">GCM10010989_24110</name>
</gene>
<proteinExistence type="predicted"/>
<dbReference type="AlphaFoldDB" id="A0A916YLX1"/>
<dbReference type="Proteomes" id="UP000598997">
    <property type="component" value="Unassembled WGS sequence"/>
</dbReference>
<keyword evidence="3" id="KW-1185">Reference proteome</keyword>
<reference evidence="2 3" key="1">
    <citation type="journal article" date="2014" name="Int. J. Syst. Evol. Microbiol.">
        <title>Complete genome sequence of Corynebacterium casei LMG S-19264T (=DSM 44701T), isolated from a smear-ripened cheese.</title>
        <authorList>
            <consortium name="US DOE Joint Genome Institute (JGI-PGF)"/>
            <person name="Walter F."/>
            <person name="Albersmeier A."/>
            <person name="Kalinowski J."/>
            <person name="Ruckert C."/>
        </authorList>
    </citation>
    <scope>NUCLEOTIDE SEQUENCE [LARGE SCALE GENOMIC DNA]</scope>
    <source>
        <strain evidence="2 3">CGMCC 1.15358</strain>
    </source>
</reference>
<name>A0A916YLX1_9SPHN</name>
<protein>
    <recommendedName>
        <fullName evidence="1">Mannitol dehydrogenase C-terminal domain-containing protein</fullName>
    </recommendedName>
</protein>
<organism evidence="2 3">
    <name type="scientific">Croceicoccus pelagius</name>
    <dbReference type="NCBI Taxonomy" id="1703341"/>
    <lineage>
        <taxon>Bacteria</taxon>
        <taxon>Pseudomonadati</taxon>
        <taxon>Pseudomonadota</taxon>
        <taxon>Alphaproteobacteria</taxon>
        <taxon>Sphingomonadales</taxon>
        <taxon>Erythrobacteraceae</taxon>
        <taxon>Croceicoccus</taxon>
    </lineage>
</organism>
<dbReference type="InterPro" id="IPR008927">
    <property type="entry name" value="6-PGluconate_DH-like_C_sf"/>
</dbReference>
<evidence type="ECO:0000259" key="1">
    <source>
        <dbReference type="Pfam" id="PF08125"/>
    </source>
</evidence>
<evidence type="ECO:0000313" key="2">
    <source>
        <dbReference type="EMBL" id="GGD49046.1"/>
    </source>
</evidence>
<dbReference type="SUPFAM" id="SSF48179">
    <property type="entry name" value="6-phosphogluconate dehydrogenase C-terminal domain-like"/>
    <property type="match status" value="1"/>
</dbReference>
<sequence length="145" mass="16116">MISKLATTCDPDATTCTPVIGPLEIHRRQDLEAYADKLRQRFADPALNHRLAQIAMDGTQKIPQRWLDTAAWHAERCGRTKAIVSAFDAWIDHVGASEFVDDPARNRLIAAYAVLGRKGVLDLCFGSSEDSPLWPDRAALRGLFE</sequence>
<dbReference type="Gene3D" id="1.10.1040.10">
    <property type="entry name" value="N-(1-d-carboxylethyl)-l-norvaline Dehydrogenase, domain 2"/>
    <property type="match status" value="1"/>
</dbReference>